<evidence type="ECO:0000313" key="3">
    <source>
        <dbReference type="Proteomes" id="UP001164746"/>
    </source>
</evidence>
<proteinExistence type="predicted"/>
<dbReference type="EMBL" id="CP111021">
    <property type="protein sequence ID" value="WAR16879.1"/>
    <property type="molecule type" value="Genomic_DNA"/>
</dbReference>
<gene>
    <name evidence="2" type="ORF">MAR_031473</name>
</gene>
<keyword evidence="3" id="KW-1185">Reference proteome</keyword>
<name>A0ABY7F7Y3_MYAAR</name>
<protein>
    <submittedName>
        <fullName evidence="2">Uncharacterized protein</fullName>
    </submittedName>
</protein>
<reference evidence="2" key="1">
    <citation type="submission" date="2022-11" db="EMBL/GenBank/DDBJ databases">
        <title>Centuries of genome instability and evolution in soft-shell clam transmissible cancer (bioRxiv).</title>
        <authorList>
            <person name="Hart S.F.M."/>
            <person name="Yonemitsu M.A."/>
            <person name="Giersch R.M."/>
            <person name="Beal B.F."/>
            <person name="Arriagada G."/>
            <person name="Davis B.W."/>
            <person name="Ostrander E.A."/>
            <person name="Goff S.P."/>
            <person name="Metzger M.J."/>
        </authorList>
    </citation>
    <scope>NUCLEOTIDE SEQUENCE</scope>
    <source>
        <strain evidence="2">MELC-2E11</strain>
        <tissue evidence="2">Siphon/mantle</tissue>
    </source>
</reference>
<organism evidence="2 3">
    <name type="scientific">Mya arenaria</name>
    <name type="common">Soft-shell clam</name>
    <dbReference type="NCBI Taxonomy" id="6604"/>
    <lineage>
        <taxon>Eukaryota</taxon>
        <taxon>Metazoa</taxon>
        <taxon>Spiralia</taxon>
        <taxon>Lophotrochozoa</taxon>
        <taxon>Mollusca</taxon>
        <taxon>Bivalvia</taxon>
        <taxon>Autobranchia</taxon>
        <taxon>Heteroconchia</taxon>
        <taxon>Euheterodonta</taxon>
        <taxon>Imparidentia</taxon>
        <taxon>Neoheterodontei</taxon>
        <taxon>Myida</taxon>
        <taxon>Myoidea</taxon>
        <taxon>Myidae</taxon>
        <taxon>Mya</taxon>
    </lineage>
</organism>
<accession>A0ABY7F7Y3</accession>
<feature type="compositionally biased region" description="Basic and acidic residues" evidence="1">
    <location>
        <begin position="21"/>
        <end position="45"/>
    </location>
</feature>
<dbReference type="Proteomes" id="UP001164746">
    <property type="component" value="Chromosome 10"/>
</dbReference>
<evidence type="ECO:0000256" key="1">
    <source>
        <dbReference type="SAM" id="MobiDB-lite"/>
    </source>
</evidence>
<evidence type="ECO:0000313" key="2">
    <source>
        <dbReference type="EMBL" id="WAR16879.1"/>
    </source>
</evidence>
<sequence length="147" mass="16612">MKKKSVNEDVYIDVIINSPTAHEERRGDSEVKEETNSESERDQTHLLETILVNSEKDGSETPPNMEKTDLDNKDKTVTECKALTLKSGVGKALYAIEIDDQDYQDIVDSYVEDYLHTLYNSDNDIEFKANSYGGQPGLYDTAFFCKG</sequence>
<feature type="region of interest" description="Disordered" evidence="1">
    <location>
        <begin position="17"/>
        <end position="73"/>
    </location>
</feature>